<dbReference type="EMBL" id="ABEU02000004">
    <property type="protein sequence ID" value="PNR55984.1"/>
    <property type="molecule type" value="Genomic_DNA"/>
</dbReference>
<dbReference type="OrthoDB" id="191080at2759"/>
<accession>A0A2K1KQC2</accession>
<reference evidence="8" key="3">
    <citation type="submission" date="2020-12" db="UniProtKB">
        <authorList>
            <consortium name="EnsemblPlants"/>
        </authorList>
    </citation>
    <scope>IDENTIFICATION</scope>
</reference>
<evidence type="ECO:0000256" key="6">
    <source>
        <dbReference type="SAM" id="MobiDB-lite"/>
    </source>
</evidence>
<dbReference type="SUPFAM" id="SSF56784">
    <property type="entry name" value="HAD-like"/>
    <property type="match status" value="1"/>
</dbReference>
<reference evidence="7 9" key="2">
    <citation type="journal article" date="2018" name="Plant J.">
        <title>The Physcomitrella patens chromosome-scale assembly reveals moss genome structure and evolution.</title>
        <authorList>
            <person name="Lang D."/>
            <person name="Ullrich K.K."/>
            <person name="Murat F."/>
            <person name="Fuchs J."/>
            <person name="Jenkins J."/>
            <person name="Haas F.B."/>
            <person name="Piednoel M."/>
            <person name="Gundlach H."/>
            <person name="Van Bel M."/>
            <person name="Meyberg R."/>
            <person name="Vives C."/>
            <person name="Morata J."/>
            <person name="Symeonidi A."/>
            <person name="Hiss M."/>
            <person name="Muchero W."/>
            <person name="Kamisugi Y."/>
            <person name="Saleh O."/>
            <person name="Blanc G."/>
            <person name="Decker E.L."/>
            <person name="van Gessel N."/>
            <person name="Grimwood J."/>
            <person name="Hayes R.D."/>
            <person name="Graham S.W."/>
            <person name="Gunter L.E."/>
            <person name="McDaniel S.F."/>
            <person name="Hoernstein S.N.W."/>
            <person name="Larsson A."/>
            <person name="Li F.W."/>
            <person name="Perroud P.F."/>
            <person name="Phillips J."/>
            <person name="Ranjan P."/>
            <person name="Rokshar D.S."/>
            <person name="Rothfels C.J."/>
            <person name="Schneider L."/>
            <person name="Shu S."/>
            <person name="Stevenson D.W."/>
            <person name="Thummler F."/>
            <person name="Tillich M."/>
            <person name="Villarreal Aguilar J.C."/>
            <person name="Widiez T."/>
            <person name="Wong G.K."/>
            <person name="Wymore A."/>
            <person name="Zhang Y."/>
            <person name="Zimmer A.D."/>
            <person name="Quatrano R.S."/>
            <person name="Mayer K.F.X."/>
            <person name="Goodstein D."/>
            <person name="Casacuberta J.M."/>
            <person name="Vandepoele K."/>
            <person name="Reski R."/>
            <person name="Cuming A.C."/>
            <person name="Tuskan G.A."/>
            <person name="Maumus F."/>
            <person name="Salse J."/>
            <person name="Schmutz J."/>
            <person name="Rensing S.A."/>
        </authorList>
    </citation>
    <scope>NUCLEOTIDE SEQUENCE [LARGE SCALE GENOMIC DNA]</scope>
    <source>
        <strain evidence="8 9">cv. Gransden 2004</strain>
    </source>
</reference>
<dbReference type="PANTHER" id="PTHR20371">
    <property type="entry name" value="ENOLASE-PHOSPHATASE E1"/>
    <property type="match status" value="1"/>
</dbReference>
<evidence type="ECO:0000313" key="9">
    <source>
        <dbReference type="Proteomes" id="UP000006727"/>
    </source>
</evidence>
<name>A0A2K1KQC2_PHYPA</name>
<dbReference type="PANTHER" id="PTHR20371:SF1">
    <property type="entry name" value="ENOLASE-PHOSPHATASE E1"/>
    <property type="match status" value="1"/>
</dbReference>
<evidence type="ECO:0000256" key="3">
    <source>
        <dbReference type="ARBA" id="ARBA00022801"/>
    </source>
</evidence>
<evidence type="ECO:0000256" key="5">
    <source>
        <dbReference type="ARBA" id="ARBA00023167"/>
    </source>
</evidence>
<dbReference type="Gramene" id="Pp3c4_28740V3.1">
    <property type="protein sequence ID" value="Pp3c4_28740V3.1"/>
    <property type="gene ID" value="Pp3c4_28740"/>
</dbReference>
<dbReference type="Gramene" id="Pp3c4_28740V3.2">
    <property type="protein sequence ID" value="Pp3c4_28740V3.2"/>
    <property type="gene ID" value="Pp3c4_28740"/>
</dbReference>
<dbReference type="GO" id="GO:0043874">
    <property type="term" value="F:acireductone synthase activity"/>
    <property type="evidence" value="ECO:0000318"/>
    <property type="project" value="GO_Central"/>
</dbReference>
<keyword evidence="4" id="KW-0460">Magnesium</keyword>
<dbReference type="OMA" id="ISECYRY"/>
<evidence type="ECO:0000256" key="1">
    <source>
        <dbReference type="ARBA" id="ARBA00022605"/>
    </source>
</evidence>
<evidence type="ECO:0000256" key="4">
    <source>
        <dbReference type="ARBA" id="ARBA00022842"/>
    </source>
</evidence>
<evidence type="ECO:0000313" key="8">
    <source>
        <dbReference type="EnsemblPlants" id="Pp3c4_28740V3.1"/>
    </source>
</evidence>
<dbReference type="Pfam" id="PF00702">
    <property type="entry name" value="Hydrolase"/>
    <property type="match status" value="1"/>
</dbReference>
<dbReference type="GO" id="GO:0000287">
    <property type="term" value="F:magnesium ion binding"/>
    <property type="evidence" value="ECO:0007669"/>
    <property type="project" value="InterPro"/>
</dbReference>
<keyword evidence="1" id="KW-0028">Amino-acid biosynthesis</keyword>
<dbReference type="STRING" id="3218.A0A2K1KQC2"/>
<dbReference type="PaxDb" id="3218-PP1S247_41V6.1"/>
<reference evidence="7 9" key="1">
    <citation type="journal article" date="2008" name="Science">
        <title>The Physcomitrella genome reveals evolutionary insights into the conquest of land by plants.</title>
        <authorList>
            <person name="Rensing S."/>
            <person name="Lang D."/>
            <person name="Zimmer A."/>
            <person name="Terry A."/>
            <person name="Salamov A."/>
            <person name="Shapiro H."/>
            <person name="Nishiyama T."/>
            <person name="Perroud P.-F."/>
            <person name="Lindquist E."/>
            <person name="Kamisugi Y."/>
            <person name="Tanahashi T."/>
            <person name="Sakakibara K."/>
            <person name="Fujita T."/>
            <person name="Oishi K."/>
            <person name="Shin-I T."/>
            <person name="Kuroki Y."/>
            <person name="Toyoda A."/>
            <person name="Suzuki Y."/>
            <person name="Hashimoto A."/>
            <person name="Yamaguchi K."/>
            <person name="Sugano A."/>
            <person name="Kohara Y."/>
            <person name="Fujiyama A."/>
            <person name="Anterola A."/>
            <person name="Aoki S."/>
            <person name="Ashton N."/>
            <person name="Barbazuk W.B."/>
            <person name="Barker E."/>
            <person name="Bennetzen J."/>
            <person name="Bezanilla M."/>
            <person name="Blankenship R."/>
            <person name="Cho S.H."/>
            <person name="Dutcher S."/>
            <person name="Estelle M."/>
            <person name="Fawcett J.A."/>
            <person name="Gundlach H."/>
            <person name="Hanada K."/>
            <person name="Heyl A."/>
            <person name="Hicks K.A."/>
            <person name="Hugh J."/>
            <person name="Lohr M."/>
            <person name="Mayer K."/>
            <person name="Melkozernov A."/>
            <person name="Murata T."/>
            <person name="Nelson D."/>
            <person name="Pils B."/>
            <person name="Prigge M."/>
            <person name="Reiss B."/>
            <person name="Renner T."/>
            <person name="Rombauts S."/>
            <person name="Rushton P."/>
            <person name="Sanderfoot A."/>
            <person name="Schween G."/>
            <person name="Shiu S.-H."/>
            <person name="Stueber K."/>
            <person name="Theodoulou F.L."/>
            <person name="Tu H."/>
            <person name="Van de Peer Y."/>
            <person name="Verrier P.J."/>
            <person name="Waters E."/>
            <person name="Wood A."/>
            <person name="Yang L."/>
            <person name="Cove D."/>
            <person name="Cuming A."/>
            <person name="Hasebe M."/>
            <person name="Lucas S."/>
            <person name="Mishler D.B."/>
            <person name="Reski R."/>
            <person name="Grigoriev I."/>
            <person name="Quatrano R.S."/>
            <person name="Boore J.L."/>
        </authorList>
    </citation>
    <scope>NUCLEOTIDE SEQUENCE [LARGE SCALE GENOMIC DNA]</scope>
    <source>
        <strain evidence="8 9">cv. Gransden 2004</strain>
    </source>
</reference>
<dbReference type="RefSeq" id="XP_024374296.1">
    <property type="nucleotide sequence ID" value="XM_024518528.2"/>
</dbReference>
<proteinExistence type="predicted"/>
<dbReference type="InterPro" id="IPR023214">
    <property type="entry name" value="HAD_sf"/>
</dbReference>
<dbReference type="CDD" id="cd01629">
    <property type="entry name" value="HAD_EP"/>
    <property type="match status" value="1"/>
</dbReference>
<sequence>MAAVLQNASSSSPSSLILSVASSWSDRNWSLSRHRRGAWVGCRRVGSARAGLGWRGCEEMSVGMDMGGDEYWGWVSGTGKRISLKKKPEPRIDVQARVVAMALSDSTISECYRYLFGASFQLPELRSGPVNPKHGPLTTTHALSTESSEEPSSKKVVVLDIEGTTTPISCVTEVLFPYARDNVGSFLRSTYDTTETRTDIQLLRDQVHEDLMNGVPGAKEIPVESAGIEAVIAAVEENVQAMIKADRKVTALKELQGHIWRVGYEKGELKGVVFEDVPEALADWDARGIKAYIYSSGSREAQKHIFGNTNFGDLRVYLSGFFDTTIGNKRESRSYKEIYLTVGVDHPSCITFATDVLAEAIAAKEAGLQAVLLLRPGNAPLPPDHGFRTIKSLHEL</sequence>
<dbReference type="NCBIfam" id="TIGR01691">
    <property type="entry name" value="enolase-ppase"/>
    <property type="match status" value="1"/>
</dbReference>
<dbReference type="EnsemblPlants" id="Pp3c4_28740V3.1">
    <property type="protein sequence ID" value="Pp3c4_28740V3.1"/>
    <property type="gene ID" value="Pp3c4_28740"/>
</dbReference>
<keyword evidence="3" id="KW-0378">Hydrolase</keyword>
<dbReference type="InterPro" id="IPR036412">
    <property type="entry name" value="HAD-like_sf"/>
</dbReference>
<evidence type="ECO:0008006" key="10">
    <source>
        <dbReference type="Google" id="ProtNLM"/>
    </source>
</evidence>
<dbReference type="SFLD" id="SFLDG01129">
    <property type="entry name" value="C1.5:_HAD__Beta-PGM__Phosphata"/>
    <property type="match status" value="1"/>
</dbReference>
<dbReference type="GO" id="GO:0019509">
    <property type="term" value="P:L-methionine salvage from methylthioadenosine"/>
    <property type="evidence" value="ECO:0000318"/>
    <property type="project" value="GO_Central"/>
</dbReference>
<dbReference type="GeneID" id="112281707"/>
<protein>
    <recommendedName>
        <fullName evidence="10">Enolase-phosphatase E1</fullName>
    </recommendedName>
</protein>
<dbReference type="FunFam" id="1.10.720.60:FF:000001">
    <property type="entry name" value="Probable bifunctional methylthioribulose-1-phosphate dehydratase/enolase-phosphatase E1"/>
    <property type="match status" value="1"/>
</dbReference>
<dbReference type="InterPro" id="IPR023943">
    <property type="entry name" value="Enolase-ppase_E1"/>
</dbReference>
<feature type="region of interest" description="Disordered" evidence="6">
    <location>
        <begin position="127"/>
        <end position="151"/>
    </location>
</feature>
<dbReference type="SFLD" id="SFLDS00003">
    <property type="entry name" value="Haloacid_Dehalogenase"/>
    <property type="match status" value="1"/>
</dbReference>
<keyword evidence="9" id="KW-1185">Reference proteome</keyword>
<dbReference type="Gene3D" id="3.40.50.1000">
    <property type="entry name" value="HAD superfamily/HAD-like"/>
    <property type="match status" value="1"/>
</dbReference>
<dbReference type="Gene3D" id="1.10.720.60">
    <property type="match status" value="1"/>
</dbReference>
<dbReference type="EnsemblPlants" id="Pp3c4_28740V3.2">
    <property type="protein sequence ID" value="Pp3c4_28740V3.2"/>
    <property type="gene ID" value="Pp3c4_28740"/>
</dbReference>
<dbReference type="SFLD" id="SFLDG01133">
    <property type="entry name" value="C1.5.4:_Enolase-phosphatase_Li"/>
    <property type="match status" value="1"/>
</dbReference>
<keyword evidence="2" id="KW-0479">Metal-binding</keyword>
<dbReference type="Proteomes" id="UP000006727">
    <property type="component" value="Chromosome 4"/>
</dbReference>
<gene>
    <name evidence="8" type="primary">LOC112281707</name>
    <name evidence="7" type="ORF">PHYPA_006881</name>
</gene>
<evidence type="ECO:0000256" key="2">
    <source>
        <dbReference type="ARBA" id="ARBA00022723"/>
    </source>
</evidence>
<evidence type="ECO:0000313" key="7">
    <source>
        <dbReference type="EMBL" id="PNR55984.1"/>
    </source>
</evidence>
<dbReference type="SFLD" id="SFLDF00044">
    <property type="entry name" value="enolase-phosphatase"/>
    <property type="match status" value="1"/>
</dbReference>
<organism evidence="7">
    <name type="scientific">Physcomitrium patens</name>
    <name type="common">Spreading-leaved earth moss</name>
    <name type="synonym">Physcomitrella patens</name>
    <dbReference type="NCBI Taxonomy" id="3218"/>
    <lineage>
        <taxon>Eukaryota</taxon>
        <taxon>Viridiplantae</taxon>
        <taxon>Streptophyta</taxon>
        <taxon>Embryophyta</taxon>
        <taxon>Bryophyta</taxon>
        <taxon>Bryophytina</taxon>
        <taxon>Bryopsida</taxon>
        <taxon>Funariidae</taxon>
        <taxon>Funariales</taxon>
        <taxon>Funariaceae</taxon>
        <taxon>Physcomitrium</taxon>
    </lineage>
</organism>
<dbReference type="AlphaFoldDB" id="A0A2K1KQC2"/>
<keyword evidence="5" id="KW-0486">Methionine biosynthesis</keyword>